<gene>
    <name evidence="1" type="ORF">AMORRO_LOCUS878</name>
</gene>
<sequence>MYYESHPDPTTSSDGPAGKRLFIYCKKNGTILRVPGETSE</sequence>
<protein>
    <submittedName>
        <fullName evidence="1">8162_t:CDS:1</fullName>
    </submittedName>
</protein>
<comment type="caution">
    <text evidence="1">The sequence shown here is derived from an EMBL/GenBank/DDBJ whole genome shotgun (WGS) entry which is preliminary data.</text>
</comment>
<accession>A0A9N8YSV1</accession>
<reference evidence="1" key="1">
    <citation type="submission" date="2021-06" db="EMBL/GenBank/DDBJ databases">
        <authorList>
            <person name="Kallberg Y."/>
            <person name="Tangrot J."/>
            <person name="Rosling A."/>
        </authorList>
    </citation>
    <scope>NUCLEOTIDE SEQUENCE</scope>
    <source>
        <strain evidence="1">CL551</strain>
    </source>
</reference>
<proteinExistence type="predicted"/>
<dbReference type="AlphaFoldDB" id="A0A9N8YSV1"/>
<keyword evidence="2" id="KW-1185">Reference proteome</keyword>
<organism evidence="1 2">
    <name type="scientific">Acaulospora morrowiae</name>
    <dbReference type="NCBI Taxonomy" id="94023"/>
    <lineage>
        <taxon>Eukaryota</taxon>
        <taxon>Fungi</taxon>
        <taxon>Fungi incertae sedis</taxon>
        <taxon>Mucoromycota</taxon>
        <taxon>Glomeromycotina</taxon>
        <taxon>Glomeromycetes</taxon>
        <taxon>Diversisporales</taxon>
        <taxon>Acaulosporaceae</taxon>
        <taxon>Acaulospora</taxon>
    </lineage>
</organism>
<evidence type="ECO:0000313" key="1">
    <source>
        <dbReference type="EMBL" id="CAG8450594.1"/>
    </source>
</evidence>
<name>A0A9N8YSV1_9GLOM</name>
<dbReference type="Proteomes" id="UP000789342">
    <property type="component" value="Unassembled WGS sequence"/>
</dbReference>
<dbReference type="EMBL" id="CAJVPV010000307">
    <property type="protein sequence ID" value="CAG8450594.1"/>
    <property type="molecule type" value="Genomic_DNA"/>
</dbReference>
<evidence type="ECO:0000313" key="2">
    <source>
        <dbReference type="Proteomes" id="UP000789342"/>
    </source>
</evidence>